<feature type="domain" description="Helicase ATP-binding" evidence="11">
    <location>
        <begin position="78"/>
        <end position="242"/>
    </location>
</feature>
<protein>
    <recommendedName>
        <fullName evidence="10">DNA 3'-5' helicase</fullName>
        <ecNumber evidence="10">5.6.2.4</ecNumber>
    </recommendedName>
</protein>
<sequence length="493" mass="55562">MSKPRDDKYLKDVIKQVAIVRDKMDRATNALAKLADKQRASQLKGSFYFSETNKMTPNGCLRTVFGLEAFRENQLECITAALAGRDCFLIMPTGSGKSLCYQIPAVIEEGITVVISPLISLIADQTSKMNALLGGRSVTNLNSEKIDSVIKRLDDIKILYLTPERVVSSNQLMDALATRVCRIVIDEAHCVCEWGHDFRSDYLKLSVLRTIFPSVPILACTATATPRVRRDIVRLLGLRENFETFVGSFDRPNLKISVYKKTPRHTLTVVDLVKARAGSSIVYCLSRRETEAVANALKCAGFSAEAYHAAMTPKNRTSVQNRWMANETRVICSTIAFGMGIDKPDVRLVIHHSMPKSLDGYYQEIGRAGRDGKLSECIAFYGANDVSRYKYLFRISQSDNPRNNKMLSTMYTFCTNTSICRRRQILRYFDETVGDRVLCDSVNSCDNCKFYFGFLRARVRNHMYEYFWLSAHTLLSLTLTTIMSGSSLTIKTP</sequence>
<accession>Q9DSV4</accession>
<evidence type="ECO:0000256" key="6">
    <source>
        <dbReference type="ARBA" id="ARBA00022840"/>
    </source>
</evidence>
<dbReference type="PROSITE" id="PS51194">
    <property type="entry name" value="HELICASE_CTER"/>
    <property type="match status" value="1"/>
</dbReference>
<dbReference type="GO" id="GO:0009378">
    <property type="term" value="F:four-way junction helicase activity"/>
    <property type="evidence" value="ECO:0007669"/>
    <property type="project" value="TreeGrafter"/>
</dbReference>
<reference evidence="13" key="1">
    <citation type="journal article" date="2000" name="J. Gen. Virol.">
        <title>Phylogenetic position of the Diadromus pulchellus ascovirus DNA polymerase among viruses with large double-stranded DNA genomes.</title>
        <authorList>
            <person name="Stasiak K."/>
            <person name="Demattei M.V."/>
            <person name="Federici B.A."/>
            <person name="Bigot Y."/>
        </authorList>
    </citation>
    <scope>NUCLEOTIDE SEQUENCE</scope>
</reference>
<evidence type="ECO:0000256" key="5">
    <source>
        <dbReference type="ARBA" id="ARBA00022806"/>
    </source>
</evidence>
<dbReference type="InterPro" id="IPR032284">
    <property type="entry name" value="RecQ_Zn-bd"/>
</dbReference>
<dbReference type="SMART" id="SM00487">
    <property type="entry name" value="DEXDc"/>
    <property type="match status" value="1"/>
</dbReference>
<dbReference type="GO" id="GO:0005524">
    <property type="term" value="F:ATP binding"/>
    <property type="evidence" value="ECO:0007669"/>
    <property type="project" value="UniProtKB-KW"/>
</dbReference>
<dbReference type="GO" id="GO:0000724">
    <property type="term" value="P:double-strand break repair via homologous recombination"/>
    <property type="evidence" value="ECO:0007669"/>
    <property type="project" value="TreeGrafter"/>
</dbReference>
<dbReference type="Gene3D" id="3.40.50.300">
    <property type="entry name" value="P-loop containing nucleotide triphosphate hydrolases"/>
    <property type="match status" value="2"/>
</dbReference>
<evidence type="ECO:0000256" key="8">
    <source>
        <dbReference type="ARBA" id="ARBA00023235"/>
    </source>
</evidence>
<dbReference type="PANTHER" id="PTHR13710:SF105">
    <property type="entry name" value="ATP-DEPENDENT DNA HELICASE Q1"/>
    <property type="match status" value="1"/>
</dbReference>
<dbReference type="InterPro" id="IPR004589">
    <property type="entry name" value="DNA_helicase_ATP-dep_RecQ"/>
</dbReference>
<comment type="similarity">
    <text evidence="1">Belongs to the helicase family. RecQ subfamily.</text>
</comment>
<keyword evidence="7" id="KW-0238">DNA-binding</keyword>
<dbReference type="Pfam" id="PF16124">
    <property type="entry name" value="RecQ_Zn_bind"/>
    <property type="match status" value="1"/>
</dbReference>
<dbReference type="SUPFAM" id="SSF52540">
    <property type="entry name" value="P-loop containing nucleoside triphosphate hydrolases"/>
    <property type="match status" value="1"/>
</dbReference>
<dbReference type="PANTHER" id="PTHR13710">
    <property type="entry name" value="DNA HELICASE RECQ FAMILY MEMBER"/>
    <property type="match status" value="1"/>
</dbReference>
<evidence type="ECO:0000256" key="3">
    <source>
        <dbReference type="ARBA" id="ARBA00022741"/>
    </source>
</evidence>
<evidence type="ECO:0000256" key="10">
    <source>
        <dbReference type="ARBA" id="ARBA00034808"/>
    </source>
</evidence>
<dbReference type="Pfam" id="PF00270">
    <property type="entry name" value="DEAD"/>
    <property type="match status" value="1"/>
</dbReference>
<dbReference type="CDD" id="cd17920">
    <property type="entry name" value="DEXHc_RecQ"/>
    <property type="match status" value="1"/>
</dbReference>
<evidence type="ECO:0000256" key="2">
    <source>
        <dbReference type="ARBA" id="ARBA00022723"/>
    </source>
</evidence>
<dbReference type="InterPro" id="IPR011545">
    <property type="entry name" value="DEAD/DEAH_box_helicase_dom"/>
</dbReference>
<keyword evidence="6" id="KW-0067">ATP-binding</keyword>
<dbReference type="GO" id="GO:0046872">
    <property type="term" value="F:metal ion binding"/>
    <property type="evidence" value="ECO:0007669"/>
    <property type="project" value="UniProtKB-KW"/>
</dbReference>
<dbReference type="EMBL" id="AJ279812">
    <property type="protein sequence ID" value="CAC19131.1"/>
    <property type="molecule type" value="Genomic_DNA"/>
</dbReference>
<dbReference type="Pfam" id="PF00271">
    <property type="entry name" value="Helicase_C"/>
    <property type="match status" value="1"/>
</dbReference>
<dbReference type="NCBIfam" id="TIGR00614">
    <property type="entry name" value="recQ_fam"/>
    <property type="match status" value="1"/>
</dbReference>
<dbReference type="PROSITE" id="PS51192">
    <property type="entry name" value="HELICASE_ATP_BIND_1"/>
    <property type="match status" value="1"/>
</dbReference>
<evidence type="ECO:0000313" key="13">
    <source>
        <dbReference type="EMBL" id="CAC19131.1"/>
    </source>
</evidence>
<keyword evidence="3" id="KW-0547">Nucleotide-binding</keyword>
<keyword evidence="4" id="KW-0378">Hydrolase</keyword>
<dbReference type="SMART" id="SM00490">
    <property type="entry name" value="HELICc"/>
    <property type="match status" value="1"/>
</dbReference>
<proteinExistence type="inferred from homology"/>
<dbReference type="FunFam" id="3.40.50.300:FF:001389">
    <property type="entry name" value="ATP-dependent DNA helicase RecQ"/>
    <property type="match status" value="1"/>
</dbReference>
<dbReference type="InterPro" id="IPR014001">
    <property type="entry name" value="Helicase_ATP-bd"/>
</dbReference>
<dbReference type="CDD" id="cd18794">
    <property type="entry name" value="SF2_C_RecQ"/>
    <property type="match status" value="1"/>
</dbReference>
<evidence type="ECO:0000256" key="7">
    <source>
        <dbReference type="ARBA" id="ARBA00023125"/>
    </source>
</evidence>
<name>Q9DSV4_9VIRU</name>
<dbReference type="GO" id="GO:0003677">
    <property type="term" value="F:DNA binding"/>
    <property type="evidence" value="ECO:0007669"/>
    <property type="project" value="UniProtKB-KW"/>
</dbReference>
<evidence type="ECO:0000256" key="1">
    <source>
        <dbReference type="ARBA" id="ARBA00005446"/>
    </source>
</evidence>
<evidence type="ECO:0000256" key="4">
    <source>
        <dbReference type="ARBA" id="ARBA00022801"/>
    </source>
</evidence>
<keyword evidence="5 13" id="KW-0347">Helicase</keyword>
<keyword evidence="8" id="KW-0413">Isomerase</keyword>
<dbReference type="InterPro" id="IPR027417">
    <property type="entry name" value="P-loop_NTPase"/>
</dbReference>
<evidence type="ECO:0000259" key="12">
    <source>
        <dbReference type="PROSITE" id="PS51194"/>
    </source>
</evidence>
<organism evidence="13">
    <name type="scientific">Diadromus pulchellus ascovirus 4a</name>
    <dbReference type="NCBI Taxonomy" id="158683"/>
    <lineage>
        <taxon>Viruses</taxon>
        <taxon>Varidnaviria</taxon>
        <taxon>Bamfordvirae</taxon>
        <taxon>Nucleocytoviricota</taxon>
        <taxon>Megaviricetes</taxon>
        <taxon>Pimascovirales</taxon>
        <taxon>Pimascovirales incertae sedis</taxon>
        <taxon>Ascoviridae</taxon>
        <taxon>Toursvirus</taxon>
        <taxon>Toursvirus dptv1a</taxon>
    </lineage>
</organism>
<feature type="domain" description="Helicase C-terminal" evidence="12">
    <location>
        <begin position="268"/>
        <end position="411"/>
    </location>
</feature>
<keyword evidence="2" id="KW-0479">Metal-binding</keyword>
<evidence type="ECO:0000256" key="9">
    <source>
        <dbReference type="ARBA" id="ARBA00034617"/>
    </source>
</evidence>
<evidence type="ECO:0000259" key="11">
    <source>
        <dbReference type="PROSITE" id="PS51192"/>
    </source>
</evidence>
<dbReference type="GO" id="GO:0043138">
    <property type="term" value="F:3'-5' DNA helicase activity"/>
    <property type="evidence" value="ECO:0007669"/>
    <property type="project" value="UniProtKB-EC"/>
</dbReference>
<dbReference type="InterPro" id="IPR001650">
    <property type="entry name" value="Helicase_C-like"/>
</dbReference>
<dbReference type="FunFam" id="3.40.50.300:FF:001456">
    <property type="entry name" value="ATP-dependent DNA helicase"/>
    <property type="match status" value="1"/>
</dbReference>
<dbReference type="EC" id="5.6.2.4" evidence="10"/>
<comment type="catalytic activity">
    <reaction evidence="9">
        <text>Couples ATP hydrolysis with the unwinding of duplex DNA by translocating in the 3'-5' direction.</text>
        <dbReference type="EC" id="5.6.2.4"/>
    </reaction>
</comment>
<dbReference type="GO" id="GO:0016787">
    <property type="term" value="F:hydrolase activity"/>
    <property type="evidence" value="ECO:0007669"/>
    <property type="project" value="UniProtKB-KW"/>
</dbReference>